<dbReference type="InterPro" id="IPR018467">
    <property type="entry name" value="CCT_CS"/>
</dbReference>
<dbReference type="PROSITE" id="PS51320">
    <property type="entry name" value="TIFY"/>
    <property type="match status" value="1"/>
</dbReference>
<dbReference type="Pfam" id="PF06200">
    <property type="entry name" value="tify"/>
    <property type="match status" value="1"/>
</dbReference>
<evidence type="ECO:0000256" key="2">
    <source>
        <dbReference type="RuleBase" id="RU369065"/>
    </source>
</evidence>
<evidence type="ECO:0000313" key="5">
    <source>
        <dbReference type="Proteomes" id="UP000236291"/>
    </source>
</evidence>
<dbReference type="PANTHER" id="PTHR33077:SF133">
    <property type="entry name" value="PROTEIN TIFY"/>
    <property type="match status" value="1"/>
</dbReference>
<feature type="domain" description="Tify" evidence="3">
    <location>
        <begin position="96"/>
        <end position="131"/>
    </location>
</feature>
<dbReference type="InterPro" id="IPR010399">
    <property type="entry name" value="Tify_dom"/>
</dbReference>
<comment type="subcellular location">
    <subcellularLocation>
        <location evidence="2">Nucleus</location>
    </subcellularLocation>
</comment>
<evidence type="ECO:0000259" key="3">
    <source>
        <dbReference type="PROSITE" id="PS51320"/>
    </source>
</evidence>
<name>A0A2K3N413_TRIPR</name>
<dbReference type="STRING" id="57577.A0A2K3N413"/>
<proteinExistence type="inferred from homology"/>
<dbReference type="InterPro" id="IPR040390">
    <property type="entry name" value="TIFY/JAZ"/>
</dbReference>
<dbReference type="GO" id="GO:2000022">
    <property type="term" value="P:regulation of jasmonic acid mediated signaling pathway"/>
    <property type="evidence" value="ECO:0007669"/>
    <property type="project" value="UniProtKB-UniRule"/>
</dbReference>
<comment type="domain">
    <text evidence="2">The jas domain is required for interaction with COI1.</text>
</comment>
<keyword evidence="2" id="KW-0539">Nucleus</keyword>
<comment type="similarity">
    <text evidence="1 2">Belongs to the TIFY/JAZ family.</text>
</comment>
<reference evidence="4 5" key="1">
    <citation type="journal article" date="2014" name="Am. J. Bot.">
        <title>Genome assembly and annotation for red clover (Trifolium pratense; Fabaceae).</title>
        <authorList>
            <person name="Istvanek J."/>
            <person name="Jaros M."/>
            <person name="Krenek A."/>
            <person name="Repkova J."/>
        </authorList>
    </citation>
    <scope>NUCLEOTIDE SEQUENCE [LARGE SCALE GENOMIC DNA]</scope>
    <source>
        <strain evidence="5">cv. Tatra</strain>
        <tissue evidence="4">Young leaves</tissue>
    </source>
</reference>
<dbReference type="EMBL" id="ASHM01015966">
    <property type="protein sequence ID" value="PNX97805.1"/>
    <property type="molecule type" value="Genomic_DNA"/>
</dbReference>
<dbReference type="AlphaFoldDB" id="A0A2K3N413"/>
<evidence type="ECO:0000256" key="1">
    <source>
        <dbReference type="ARBA" id="ARBA00008614"/>
    </source>
</evidence>
<dbReference type="Proteomes" id="UP000236291">
    <property type="component" value="Unassembled WGS sequence"/>
</dbReference>
<sequence>MSTSSEYSAFSANNNNNNKSSTFSQTCNLLSQFIKDKGTFGTLSLHNPSTLTLTPNVSPDSSCSGTTTMDFFPTKEEELKTVDFLSTSGFNSIVAKETKTAQLTMFYNGQVIVLDDFPAQKVEELKSFAKTKTQIQPSINPNIITQPSSTLIIGEPTIARKASLLRFMEKRKDRVTSKSPYSKPSNPSLMQ</sequence>
<reference evidence="4 5" key="2">
    <citation type="journal article" date="2017" name="Front. Plant Sci.">
        <title>Gene Classification and Mining of Molecular Markers Useful in Red Clover (Trifolium pratense) Breeding.</title>
        <authorList>
            <person name="Istvanek J."/>
            <person name="Dluhosova J."/>
            <person name="Dluhos P."/>
            <person name="Patkova L."/>
            <person name="Nedelnik J."/>
            <person name="Repkova J."/>
        </authorList>
    </citation>
    <scope>NUCLEOTIDE SEQUENCE [LARGE SCALE GENOMIC DNA]</scope>
    <source>
        <strain evidence="5">cv. Tatra</strain>
        <tissue evidence="4">Young leaves</tissue>
    </source>
</reference>
<dbReference type="GO" id="GO:0031347">
    <property type="term" value="P:regulation of defense response"/>
    <property type="evidence" value="ECO:0007669"/>
    <property type="project" value="UniProtKB-UniRule"/>
</dbReference>
<gene>
    <name evidence="4" type="ORF">L195_g021039</name>
</gene>
<comment type="function">
    <text evidence="2">Repressor of jasmonate responses.</text>
</comment>
<dbReference type="GO" id="GO:0009611">
    <property type="term" value="P:response to wounding"/>
    <property type="evidence" value="ECO:0007669"/>
    <property type="project" value="UniProtKB-UniRule"/>
</dbReference>
<dbReference type="PANTHER" id="PTHR33077">
    <property type="entry name" value="PROTEIN TIFY 4A-RELATED-RELATED"/>
    <property type="match status" value="1"/>
</dbReference>
<dbReference type="SMART" id="SM00979">
    <property type="entry name" value="TIFY"/>
    <property type="match status" value="1"/>
</dbReference>
<organism evidence="4 5">
    <name type="scientific">Trifolium pratense</name>
    <name type="common">Red clover</name>
    <dbReference type="NCBI Taxonomy" id="57577"/>
    <lineage>
        <taxon>Eukaryota</taxon>
        <taxon>Viridiplantae</taxon>
        <taxon>Streptophyta</taxon>
        <taxon>Embryophyta</taxon>
        <taxon>Tracheophyta</taxon>
        <taxon>Spermatophyta</taxon>
        <taxon>Magnoliopsida</taxon>
        <taxon>eudicotyledons</taxon>
        <taxon>Gunneridae</taxon>
        <taxon>Pentapetalae</taxon>
        <taxon>rosids</taxon>
        <taxon>fabids</taxon>
        <taxon>Fabales</taxon>
        <taxon>Fabaceae</taxon>
        <taxon>Papilionoideae</taxon>
        <taxon>50 kb inversion clade</taxon>
        <taxon>NPAAA clade</taxon>
        <taxon>Hologalegina</taxon>
        <taxon>IRL clade</taxon>
        <taxon>Trifolieae</taxon>
        <taxon>Trifolium</taxon>
    </lineage>
</organism>
<dbReference type="Pfam" id="PF09425">
    <property type="entry name" value="Jas_motif"/>
    <property type="match status" value="1"/>
</dbReference>
<protein>
    <recommendedName>
        <fullName evidence="2">Protein TIFY</fullName>
    </recommendedName>
    <alternativeName>
        <fullName evidence="2">Jasmonate ZIM domain-containing protein</fullName>
    </alternativeName>
</protein>
<comment type="caution">
    <text evidence="4">The sequence shown here is derived from an EMBL/GenBank/DDBJ whole genome shotgun (WGS) entry which is preliminary data.</text>
</comment>
<evidence type="ECO:0000313" key="4">
    <source>
        <dbReference type="EMBL" id="PNX97805.1"/>
    </source>
</evidence>
<keyword evidence="2" id="KW-1184">Jasmonic acid signaling pathway</keyword>
<accession>A0A2K3N413</accession>
<dbReference type="GO" id="GO:0005634">
    <property type="term" value="C:nucleus"/>
    <property type="evidence" value="ECO:0007669"/>
    <property type="project" value="UniProtKB-SubCell"/>
</dbReference>